<evidence type="ECO:0000256" key="1">
    <source>
        <dbReference type="SAM" id="MobiDB-lite"/>
    </source>
</evidence>
<dbReference type="OrthoDB" id="1838786at2759"/>
<keyword evidence="3" id="KW-1185">Reference proteome</keyword>
<sequence>MASTFIANSYQVNFDSVLFISDHDGMLNMFKALEASGLRGFLGCESVVYEKELEQFFDTALIQDGDITGAVSGKFFSVSQARFAEIFGLPMEGLVSFSDVPKHLVYKARNIFSQSGEQVSIHGKKRFMKHEYRLLNDILAKSITVKAGSFDAITNERFMMMTAIHFGLMVKWSKVLFGVLKDMVYRMQKKAKGYAAQIGVLLKSIPAFTMGEAVPFPPSKIMSITTVNTYIAMNHTIDARGQSDEPGVADVVVVKRKSKSKKKSETTDETPVEIISEVAGLKKRPADEDSAPVIPKKRRTVKGKSSLDVVPVAQDFVPMNLLKTLMIAEKHTDEIDDIIGQIIVETSKMGSDEKEQEEQQVDETDIGDDFDHWLEESFKDFVVMTDVVDLFLSFSLNKLPDFDGLRDLNEKEKLMLSWAETEFLETAVKRRISFGTAEGTWIITDRPSSSQLFKDLADNSGAVLAKFTPWPSPHVGIFQQGVYTDGFVGYFSDSDVQSIPEFDSTSSDGSKAQRIEEGAKRSSRCVKSAAKQLTNYHRWMSTAELNSKWRKRQKPAKEKDTSTVLLLSVTQLRLFVHLRSLGVLTAAGCGIGSVHAVVRSNLLVEPSEVEEGEIIGYPRMSARGESSTTMHRIQHASGSHPIPTPYDPKTNQYNQDLELIHSTNGNHLESPNEGSSIDHQVTIYLHAQNITMFPTNETWYFASKILVWNSGGLILILMAQSTRNMFRIHSDY</sequence>
<evidence type="ECO:0008006" key="4">
    <source>
        <dbReference type="Google" id="ProtNLM"/>
    </source>
</evidence>
<evidence type="ECO:0000313" key="2">
    <source>
        <dbReference type="EMBL" id="KZV52454.1"/>
    </source>
</evidence>
<feature type="compositionally biased region" description="Basic and acidic residues" evidence="1">
    <location>
        <begin position="511"/>
        <end position="520"/>
    </location>
</feature>
<dbReference type="EMBL" id="KQ991059">
    <property type="protein sequence ID" value="KZV52454.1"/>
    <property type="molecule type" value="Genomic_DNA"/>
</dbReference>
<accession>A0A2Z7CYX6</accession>
<dbReference type="AlphaFoldDB" id="A0A2Z7CYX6"/>
<feature type="region of interest" description="Disordered" evidence="1">
    <location>
        <begin position="501"/>
        <end position="520"/>
    </location>
</feature>
<evidence type="ECO:0000313" key="3">
    <source>
        <dbReference type="Proteomes" id="UP000250235"/>
    </source>
</evidence>
<dbReference type="Proteomes" id="UP000250235">
    <property type="component" value="Unassembled WGS sequence"/>
</dbReference>
<proteinExistence type="predicted"/>
<gene>
    <name evidence="2" type="ORF">F511_20648</name>
</gene>
<organism evidence="2 3">
    <name type="scientific">Dorcoceras hygrometricum</name>
    <dbReference type="NCBI Taxonomy" id="472368"/>
    <lineage>
        <taxon>Eukaryota</taxon>
        <taxon>Viridiplantae</taxon>
        <taxon>Streptophyta</taxon>
        <taxon>Embryophyta</taxon>
        <taxon>Tracheophyta</taxon>
        <taxon>Spermatophyta</taxon>
        <taxon>Magnoliopsida</taxon>
        <taxon>eudicotyledons</taxon>
        <taxon>Gunneridae</taxon>
        <taxon>Pentapetalae</taxon>
        <taxon>asterids</taxon>
        <taxon>lamiids</taxon>
        <taxon>Lamiales</taxon>
        <taxon>Gesneriaceae</taxon>
        <taxon>Didymocarpoideae</taxon>
        <taxon>Trichosporeae</taxon>
        <taxon>Loxocarpinae</taxon>
        <taxon>Dorcoceras</taxon>
    </lineage>
</organism>
<reference evidence="2 3" key="1">
    <citation type="journal article" date="2015" name="Proc. Natl. Acad. Sci. U.S.A.">
        <title>The resurrection genome of Boea hygrometrica: A blueprint for survival of dehydration.</title>
        <authorList>
            <person name="Xiao L."/>
            <person name="Yang G."/>
            <person name="Zhang L."/>
            <person name="Yang X."/>
            <person name="Zhao S."/>
            <person name="Ji Z."/>
            <person name="Zhou Q."/>
            <person name="Hu M."/>
            <person name="Wang Y."/>
            <person name="Chen M."/>
            <person name="Xu Y."/>
            <person name="Jin H."/>
            <person name="Xiao X."/>
            <person name="Hu G."/>
            <person name="Bao F."/>
            <person name="Hu Y."/>
            <person name="Wan P."/>
            <person name="Li L."/>
            <person name="Deng X."/>
            <person name="Kuang T."/>
            <person name="Xiang C."/>
            <person name="Zhu J.K."/>
            <person name="Oliver M.J."/>
            <person name="He Y."/>
        </authorList>
    </citation>
    <scope>NUCLEOTIDE SEQUENCE [LARGE SCALE GENOMIC DNA]</scope>
    <source>
        <strain evidence="3">cv. XS01</strain>
    </source>
</reference>
<protein>
    <recommendedName>
        <fullName evidence="4">Dystroglycan-like</fullName>
    </recommendedName>
</protein>
<name>A0A2Z7CYX6_9LAMI</name>